<dbReference type="SUPFAM" id="SSF53448">
    <property type="entry name" value="Nucleotide-diphospho-sugar transferases"/>
    <property type="match status" value="1"/>
</dbReference>
<evidence type="ECO:0000313" key="2">
    <source>
        <dbReference type="Proteomes" id="UP000236959"/>
    </source>
</evidence>
<dbReference type="Pfam" id="PF02348">
    <property type="entry name" value="CTP_transf_3"/>
    <property type="match status" value="1"/>
</dbReference>
<keyword evidence="2" id="KW-1185">Reference proteome</keyword>
<gene>
    <name evidence="1" type="ORF">CLV41_111126</name>
</gene>
<protein>
    <submittedName>
        <fullName evidence="1">N-acylneuraminate cytidylyltransferase</fullName>
    </submittedName>
</protein>
<dbReference type="Proteomes" id="UP000236959">
    <property type="component" value="Unassembled WGS sequence"/>
</dbReference>
<dbReference type="CDD" id="cd02513">
    <property type="entry name" value="CMP-NeuAc_Synthase"/>
    <property type="match status" value="1"/>
</dbReference>
<dbReference type="InterPro" id="IPR029044">
    <property type="entry name" value="Nucleotide-diphossugar_trans"/>
</dbReference>
<dbReference type="PANTHER" id="PTHR21485">
    <property type="entry name" value="HAD SUPERFAMILY MEMBERS CMAS AND KDSC"/>
    <property type="match status" value="1"/>
</dbReference>
<keyword evidence="1" id="KW-0808">Transferase</keyword>
<organism evidence="1 2">
    <name type="scientific">Roseibium marinum</name>
    <dbReference type="NCBI Taxonomy" id="281252"/>
    <lineage>
        <taxon>Bacteria</taxon>
        <taxon>Pseudomonadati</taxon>
        <taxon>Pseudomonadota</taxon>
        <taxon>Alphaproteobacteria</taxon>
        <taxon>Hyphomicrobiales</taxon>
        <taxon>Stappiaceae</taxon>
        <taxon>Roseibium</taxon>
    </lineage>
</organism>
<dbReference type="RefSeq" id="WP_103224629.1">
    <property type="nucleotide sequence ID" value="NZ_PPCN01000011.1"/>
</dbReference>
<dbReference type="OrthoDB" id="9805604at2"/>
<dbReference type="InterPro" id="IPR003329">
    <property type="entry name" value="Cytidylyl_trans"/>
</dbReference>
<dbReference type="Gene3D" id="3.90.550.10">
    <property type="entry name" value="Spore Coat Polysaccharide Biosynthesis Protein SpsA, Chain A"/>
    <property type="match status" value="1"/>
</dbReference>
<dbReference type="InterPro" id="IPR050793">
    <property type="entry name" value="CMP-NeuNAc_synthase"/>
</dbReference>
<dbReference type="AlphaFoldDB" id="A0A2S3UMF4"/>
<dbReference type="GO" id="GO:0008781">
    <property type="term" value="F:N-acylneuraminate cytidylyltransferase activity"/>
    <property type="evidence" value="ECO:0007669"/>
    <property type="project" value="TreeGrafter"/>
</dbReference>
<dbReference type="PANTHER" id="PTHR21485:SF3">
    <property type="entry name" value="N-ACYLNEURAMINATE CYTIDYLYLTRANSFERASE"/>
    <property type="match status" value="1"/>
</dbReference>
<reference evidence="1 2" key="1">
    <citation type="submission" date="2018-01" db="EMBL/GenBank/DDBJ databases">
        <title>Genomic Encyclopedia of Archaeal and Bacterial Type Strains, Phase II (KMG-II): from individual species to whole genera.</title>
        <authorList>
            <person name="Goeker M."/>
        </authorList>
    </citation>
    <scope>NUCLEOTIDE SEQUENCE [LARGE SCALE GENOMIC DNA]</scope>
    <source>
        <strain evidence="1 2">DSM 17023</strain>
    </source>
</reference>
<proteinExistence type="predicted"/>
<evidence type="ECO:0000313" key="1">
    <source>
        <dbReference type="EMBL" id="POF28875.1"/>
    </source>
</evidence>
<keyword evidence="1" id="KW-0548">Nucleotidyltransferase</keyword>
<accession>A0A2S3UMF4</accession>
<comment type="caution">
    <text evidence="1">The sequence shown here is derived from an EMBL/GenBank/DDBJ whole genome shotgun (WGS) entry which is preliminary data.</text>
</comment>
<dbReference type="EMBL" id="PPCN01000011">
    <property type="protein sequence ID" value="POF28875.1"/>
    <property type="molecule type" value="Genomic_DNA"/>
</dbReference>
<name>A0A2S3UMF4_9HYPH</name>
<sequence>MKRAVAIIPARGGSKGIPGKNLKPFLGEPLIAHAIRAALAAETVSDVVVSSDDPGILDVAARYGAIGVLRPAEIAGDEASSEAALLHAVEACRACEDAETIVFLQCTSPLTTPDEIDLVVRTRDRLAADTAFSVVEVHAFLWEIASDGTGIGVNHDASKPRQRRQDRPEQFRETGAIYALRKSGFIEAGQRFFGKSVPVVLSDATEIDLDTPRDWKVLEAYASAFEG</sequence>